<feature type="compositionally biased region" description="Polar residues" evidence="1">
    <location>
        <begin position="1"/>
        <end position="28"/>
    </location>
</feature>
<evidence type="ECO:0000313" key="2">
    <source>
        <dbReference type="EMBL" id="KAL0476565.1"/>
    </source>
</evidence>
<sequence length="374" mass="43786">MMDQFNQNMNQLQQTSSNHSQNKSENTSGGAGVESTNNRSGTSNNSTKSTNTKKKDEPSPAVLAPKKKFNISPETAVKISLERIRKIEQQKKEEKEKEEKRRLEKQKQLEELEREQREILKQQRAYEESKKNVEDLINEADQEIPEMMNEEEKFKLFDMLQEEQRKKRVEESRRLAEIRAKQKSKQIEINKKLEEQLAKEKKTLVLQKRDERLKNYKIASDIKKEQEETRLRKLEEVRLAKEKKKHLEEEQKKLKDSDSLLNITYQNRIGPPQMAAPTTSHHKSQSASQKIRGIQTPKNKESKLMEVTSPGIENHDEYIEHFRKLVANKKQNINNNIDLPVKNNVAEDDSLLNVPLSPPPKEHLFKKKNFGWMG</sequence>
<protein>
    <submittedName>
        <fullName evidence="2">Epi-1</fullName>
    </submittedName>
</protein>
<feature type="region of interest" description="Disordered" evidence="1">
    <location>
        <begin position="269"/>
        <end position="301"/>
    </location>
</feature>
<feature type="compositionally biased region" description="Low complexity" evidence="1">
    <location>
        <begin position="35"/>
        <end position="50"/>
    </location>
</feature>
<dbReference type="EMBL" id="JAOPGA020000059">
    <property type="protein sequence ID" value="KAL0476565.1"/>
    <property type="molecule type" value="Genomic_DNA"/>
</dbReference>
<proteinExistence type="predicted"/>
<keyword evidence="3" id="KW-1185">Reference proteome</keyword>
<accession>A0AAW2YII1</accession>
<reference evidence="2 3" key="1">
    <citation type="submission" date="2024-03" db="EMBL/GenBank/DDBJ databases">
        <title>The Acrasis kona genome and developmental transcriptomes reveal deep origins of eukaryotic multicellular pathways.</title>
        <authorList>
            <person name="Sheikh S."/>
            <person name="Fu C.-J."/>
            <person name="Brown M.W."/>
            <person name="Baldauf S.L."/>
        </authorList>
    </citation>
    <scope>NUCLEOTIDE SEQUENCE [LARGE SCALE GENOMIC DNA]</scope>
    <source>
        <strain evidence="2 3">ATCC MYA-3509</strain>
    </source>
</reference>
<evidence type="ECO:0000256" key="1">
    <source>
        <dbReference type="SAM" id="MobiDB-lite"/>
    </source>
</evidence>
<dbReference type="AlphaFoldDB" id="A0AAW2YII1"/>
<feature type="region of interest" description="Disordered" evidence="1">
    <location>
        <begin position="88"/>
        <end position="112"/>
    </location>
</feature>
<name>A0AAW2YII1_9EUKA</name>
<feature type="region of interest" description="Disordered" evidence="1">
    <location>
        <begin position="1"/>
        <end position="76"/>
    </location>
</feature>
<dbReference type="Proteomes" id="UP001431209">
    <property type="component" value="Unassembled WGS sequence"/>
</dbReference>
<organism evidence="2 3">
    <name type="scientific">Acrasis kona</name>
    <dbReference type="NCBI Taxonomy" id="1008807"/>
    <lineage>
        <taxon>Eukaryota</taxon>
        <taxon>Discoba</taxon>
        <taxon>Heterolobosea</taxon>
        <taxon>Tetramitia</taxon>
        <taxon>Eutetramitia</taxon>
        <taxon>Acrasidae</taxon>
        <taxon>Acrasis</taxon>
    </lineage>
</organism>
<evidence type="ECO:0000313" key="3">
    <source>
        <dbReference type="Proteomes" id="UP001431209"/>
    </source>
</evidence>
<comment type="caution">
    <text evidence="2">The sequence shown here is derived from an EMBL/GenBank/DDBJ whole genome shotgun (WGS) entry which is preliminary data.</text>
</comment>
<gene>
    <name evidence="2" type="ORF">AKO1_006051</name>
</gene>